<dbReference type="AlphaFoldDB" id="A0AAV2HKJ7"/>
<reference evidence="1 2" key="1">
    <citation type="submission" date="2024-04" db="EMBL/GenBank/DDBJ databases">
        <authorList>
            <consortium name="Genoscope - CEA"/>
            <person name="William W."/>
        </authorList>
    </citation>
    <scope>NUCLEOTIDE SEQUENCE [LARGE SCALE GENOMIC DNA]</scope>
</reference>
<dbReference type="InterPro" id="IPR036770">
    <property type="entry name" value="Ankyrin_rpt-contain_sf"/>
</dbReference>
<sequence length="265" mass="29772">MTPCKWFHNSVEVIRTLAQAGSSVNHRNKSGMTVFMVFAEESILYNAGVDIHAVNSDRGWMKTALSILLAENYLPEQLLKCVEVAEFLLDHGATARHVNPGIIHRAFARSHETLVQKLIHGGLAPQDIYLENYCPWPTGIVSPLSVALFMNNVRLARHFIDIWYLTQSDLCNLSRNRSIINLMDKNGNSECASLLRESQPLPLTLLSFTVVSTSVGVGHDRAERIKATQLPCVLKERLLFCKEGFNPENEFIESDQMLHFLAKIA</sequence>
<dbReference type="Gene3D" id="1.25.40.20">
    <property type="entry name" value="Ankyrin repeat-containing domain"/>
    <property type="match status" value="1"/>
</dbReference>
<evidence type="ECO:0000313" key="2">
    <source>
        <dbReference type="Proteomes" id="UP001497497"/>
    </source>
</evidence>
<comment type="caution">
    <text evidence="1">The sequence shown here is derived from an EMBL/GenBank/DDBJ whole genome shotgun (WGS) entry which is preliminary data.</text>
</comment>
<evidence type="ECO:0008006" key="3">
    <source>
        <dbReference type="Google" id="ProtNLM"/>
    </source>
</evidence>
<name>A0AAV2HKJ7_LYMST</name>
<dbReference type="Proteomes" id="UP001497497">
    <property type="component" value="Unassembled WGS sequence"/>
</dbReference>
<evidence type="ECO:0000313" key="1">
    <source>
        <dbReference type="EMBL" id="CAL1533341.1"/>
    </source>
</evidence>
<feature type="non-terminal residue" evidence="1">
    <location>
        <position position="265"/>
    </location>
</feature>
<proteinExistence type="predicted"/>
<dbReference type="SUPFAM" id="SSF48403">
    <property type="entry name" value="Ankyrin repeat"/>
    <property type="match status" value="1"/>
</dbReference>
<gene>
    <name evidence="1" type="ORF">GSLYS_00007359001</name>
</gene>
<keyword evidence="2" id="KW-1185">Reference proteome</keyword>
<accession>A0AAV2HKJ7</accession>
<organism evidence="1 2">
    <name type="scientific">Lymnaea stagnalis</name>
    <name type="common">Great pond snail</name>
    <name type="synonym">Helix stagnalis</name>
    <dbReference type="NCBI Taxonomy" id="6523"/>
    <lineage>
        <taxon>Eukaryota</taxon>
        <taxon>Metazoa</taxon>
        <taxon>Spiralia</taxon>
        <taxon>Lophotrochozoa</taxon>
        <taxon>Mollusca</taxon>
        <taxon>Gastropoda</taxon>
        <taxon>Heterobranchia</taxon>
        <taxon>Euthyneura</taxon>
        <taxon>Panpulmonata</taxon>
        <taxon>Hygrophila</taxon>
        <taxon>Lymnaeoidea</taxon>
        <taxon>Lymnaeidae</taxon>
        <taxon>Lymnaea</taxon>
    </lineage>
</organism>
<protein>
    <recommendedName>
        <fullName evidence="3">Ankyrin repeat protein</fullName>
    </recommendedName>
</protein>
<dbReference type="EMBL" id="CAXITT010000141">
    <property type="protein sequence ID" value="CAL1533341.1"/>
    <property type="molecule type" value="Genomic_DNA"/>
</dbReference>